<gene>
    <name evidence="3" type="primary">prmA</name>
    <name evidence="3" type="ORF">A3SI_07874</name>
</gene>
<keyword evidence="3" id="KW-0687">Ribonucleoprotein</keyword>
<dbReference type="PATRIC" id="fig|1189621.3.peg.1643"/>
<keyword evidence="4" id="KW-1185">Reference proteome</keyword>
<reference evidence="3 4" key="1">
    <citation type="submission" date="2012-05" db="EMBL/GenBank/DDBJ databases">
        <title>Genome sequence of Nitritalea halalkaliphila LW7.</title>
        <authorList>
            <person name="Jangir P.K."/>
            <person name="Singh A."/>
            <person name="Shivaji S."/>
            <person name="Sharma R."/>
        </authorList>
    </citation>
    <scope>NUCLEOTIDE SEQUENCE [LARGE SCALE GENOMIC DNA]</scope>
    <source>
        <strain evidence="3 4">LW7</strain>
    </source>
</reference>
<dbReference type="Gene3D" id="3.40.50.150">
    <property type="entry name" value="Vaccinia Virus protein VP39"/>
    <property type="match status" value="1"/>
</dbReference>
<dbReference type="AlphaFoldDB" id="I5C5T7"/>
<dbReference type="Proteomes" id="UP000005551">
    <property type="component" value="Unassembled WGS sequence"/>
</dbReference>
<evidence type="ECO:0000256" key="1">
    <source>
        <dbReference type="ARBA" id="ARBA00022603"/>
    </source>
</evidence>
<name>I5C5T7_9BACT</name>
<evidence type="ECO:0000313" key="4">
    <source>
        <dbReference type="Proteomes" id="UP000005551"/>
    </source>
</evidence>
<keyword evidence="1 3" id="KW-0489">Methyltransferase</keyword>
<keyword evidence="3" id="KW-0689">Ribosomal protein</keyword>
<dbReference type="GO" id="GO:0005840">
    <property type="term" value="C:ribosome"/>
    <property type="evidence" value="ECO:0007669"/>
    <property type="project" value="UniProtKB-KW"/>
</dbReference>
<dbReference type="EC" id="2.1.1.-" evidence="3"/>
<accession>I5C5T7</accession>
<dbReference type="PANTHER" id="PTHR43648">
    <property type="entry name" value="ELECTRON TRANSFER FLAVOPROTEIN BETA SUBUNIT LYSINE METHYLTRANSFERASE"/>
    <property type="match status" value="1"/>
</dbReference>
<organism evidence="3 4">
    <name type="scientific">Nitritalea halalkaliphila LW7</name>
    <dbReference type="NCBI Taxonomy" id="1189621"/>
    <lineage>
        <taxon>Bacteria</taxon>
        <taxon>Pseudomonadati</taxon>
        <taxon>Bacteroidota</taxon>
        <taxon>Cytophagia</taxon>
        <taxon>Cytophagales</taxon>
        <taxon>Cyclobacteriaceae</taxon>
        <taxon>Nitritalea</taxon>
    </lineage>
</organism>
<dbReference type="PANTHER" id="PTHR43648:SF1">
    <property type="entry name" value="ELECTRON TRANSFER FLAVOPROTEIN BETA SUBUNIT LYSINE METHYLTRANSFERASE"/>
    <property type="match status" value="1"/>
</dbReference>
<comment type="caution">
    <text evidence="3">The sequence shown here is derived from an EMBL/GenBank/DDBJ whole genome shotgun (WGS) entry which is preliminary data.</text>
</comment>
<protein>
    <submittedName>
        <fullName evidence="3">Ribosomal protein L11 methyltransferase</fullName>
        <ecNumber evidence="3">2.1.1.-</ecNumber>
    </submittedName>
</protein>
<dbReference type="RefSeq" id="WP_009054471.1">
    <property type="nucleotide sequence ID" value="NZ_AJYA01000016.1"/>
</dbReference>
<dbReference type="CDD" id="cd02440">
    <property type="entry name" value="AdoMet_MTases"/>
    <property type="match status" value="1"/>
</dbReference>
<dbReference type="GO" id="GO:0032259">
    <property type="term" value="P:methylation"/>
    <property type="evidence" value="ECO:0007669"/>
    <property type="project" value="UniProtKB-KW"/>
</dbReference>
<dbReference type="NCBIfam" id="NF001785">
    <property type="entry name" value="PRK00517.2-2"/>
    <property type="match status" value="1"/>
</dbReference>
<evidence type="ECO:0000313" key="3">
    <source>
        <dbReference type="EMBL" id="EIM77189.1"/>
    </source>
</evidence>
<dbReference type="GO" id="GO:0008276">
    <property type="term" value="F:protein methyltransferase activity"/>
    <property type="evidence" value="ECO:0007669"/>
    <property type="project" value="TreeGrafter"/>
</dbReference>
<dbReference type="InterPro" id="IPR029063">
    <property type="entry name" value="SAM-dependent_MTases_sf"/>
</dbReference>
<keyword evidence="2 3" id="KW-0808">Transferase</keyword>
<dbReference type="EMBL" id="AJYA01000016">
    <property type="protein sequence ID" value="EIM77189.1"/>
    <property type="molecule type" value="Genomic_DNA"/>
</dbReference>
<dbReference type="Pfam" id="PF06325">
    <property type="entry name" value="PrmA"/>
    <property type="match status" value="1"/>
</dbReference>
<dbReference type="SUPFAM" id="SSF53335">
    <property type="entry name" value="S-adenosyl-L-methionine-dependent methyltransferases"/>
    <property type="match status" value="1"/>
</dbReference>
<sequence>MDVKDAEAVFARYQEAAALHVTEKRVPKTNWNEEWEKHYDPIYVGDQVYIRASFHPAQPAYRHEILINPKMSFGTGHHATTHQMIAFQLELPHADKAVLDAGSGTGILAVMAAKLGAARVEAFDIDPWCVENGNENFALNGLADSLQMGLGTIREVPLRGPYDLLLANINKNVLLDELPVYAALLAADGHLLLSGFYEEDIPDLEAAAAEVQLKLLRKSVKDRWAALIFQPYE</sequence>
<evidence type="ECO:0000256" key="2">
    <source>
        <dbReference type="ARBA" id="ARBA00022679"/>
    </source>
</evidence>
<dbReference type="STRING" id="1189621.A3SI_07874"/>
<proteinExistence type="predicted"/>
<dbReference type="InterPro" id="IPR050078">
    <property type="entry name" value="Ribosomal_L11_MeTrfase_PrmA"/>
</dbReference>